<evidence type="ECO:0000256" key="1">
    <source>
        <dbReference type="SAM" id="SignalP"/>
    </source>
</evidence>
<organism evidence="2 3">
    <name type="scientific">Macrophomina phaseolina</name>
    <dbReference type="NCBI Taxonomy" id="35725"/>
    <lineage>
        <taxon>Eukaryota</taxon>
        <taxon>Fungi</taxon>
        <taxon>Dikarya</taxon>
        <taxon>Ascomycota</taxon>
        <taxon>Pezizomycotina</taxon>
        <taxon>Dothideomycetes</taxon>
        <taxon>Dothideomycetes incertae sedis</taxon>
        <taxon>Botryosphaeriales</taxon>
        <taxon>Botryosphaeriaceae</taxon>
        <taxon>Macrophomina</taxon>
    </lineage>
</organism>
<name>A0ABQ8GFS4_9PEZI</name>
<sequence length="139" mass="15360">MRVTTSRTLLTVLGLTSWLAAPVSAYFYCKFPKKIVCPGGIEIPQNKLEETARRAKEGSVYEKSAANIASGLCSIIHLPYYIQDVVIDGKPTGVAIGVAYARDEVNPGFYYCLHTDPTFQCKDVFDPKAGQSENYCPHY</sequence>
<keyword evidence="3" id="KW-1185">Reference proteome</keyword>
<evidence type="ECO:0000313" key="2">
    <source>
        <dbReference type="EMBL" id="KAH7054502.1"/>
    </source>
</evidence>
<dbReference type="Proteomes" id="UP000774617">
    <property type="component" value="Unassembled WGS sequence"/>
</dbReference>
<reference evidence="2 3" key="1">
    <citation type="journal article" date="2021" name="Nat. Commun.">
        <title>Genetic determinants of endophytism in the Arabidopsis root mycobiome.</title>
        <authorList>
            <person name="Mesny F."/>
            <person name="Miyauchi S."/>
            <person name="Thiergart T."/>
            <person name="Pickel B."/>
            <person name="Atanasova L."/>
            <person name="Karlsson M."/>
            <person name="Huettel B."/>
            <person name="Barry K.W."/>
            <person name="Haridas S."/>
            <person name="Chen C."/>
            <person name="Bauer D."/>
            <person name="Andreopoulos W."/>
            <person name="Pangilinan J."/>
            <person name="LaButti K."/>
            <person name="Riley R."/>
            <person name="Lipzen A."/>
            <person name="Clum A."/>
            <person name="Drula E."/>
            <person name="Henrissat B."/>
            <person name="Kohler A."/>
            <person name="Grigoriev I.V."/>
            <person name="Martin F.M."/>
            <person name="Hacquard S."/>
        </authorList>
    </citation>
    <scope>NUCLEOTIDE SEQUENCE [LARGE SCALE GENOMIC DNA]</scope>
    <source>
        <strain evidence="2 3">MPI-SDFR-AT-0080</strain>
    </source>
</reference>
<feature type="signal peptide" evidence="1">
    <location>
        <begin position="1"/>
        <end position="25"/>
    </location>
</feature>
<protein>
    <submittedName>
        <fullName evidence="2">Uncharacterized protein</fullName>
    </submittedName>
</protein>
<accession>A0ABQ8GFS4</accession>
<evidence type="ECO:0000313" key="3">
    <source>
        <dbReference type="Proteomes" id="UP000774617"/>
    </source>
</evidence>
<proteinExistence type="predicted"/>
<gene>
    <name evidence="2" type="ORF">B0J12DRAFT_739018</name>
</gene>
<dbReference type="EMBL" id="JAGTJR010000009">
    <property type="protein sequence ID" value="KAH7054502.1"/>
    <property type="molecule type" value="Genomic_DNA"/>
</dbReference>
<feature type="chain" id="PRO_5046498514" evidence="1">
    <location>
        <begin position="26"/>
        <end position="139"/>
    </location>
</feature>
<keyword evidence="1" id="KW-0732">Signal</keyword>
<comment type="caution">
    <text evidence="2">The sequence shown here is derived from an EMBL/GenBank/DDBJ whole genome shotgun (WGS) entry which is preliminary data.</text>
</comment>